<comment type="similarity">
    <text evidence="4">Belongs to the HypA/HybF family.</text>
</comment>
<dbReference type="Proteomes" id="UP000777002">
    <property type="component" value="Unassembled WGS sequence"/>
</dbReference>
<keyword evidence="6" id="KW-1185">Reference proteome</keyword>
<dbReference type="HAMAP" id="MF_00213">
    <property type="entry name" value="HypA_HybF"/>
    <property type="match status" value="1"/>
</dbReference>
<feature type="binding site" evidence="4">
    <location>
        <position position="2"/>
    </location>
    <ligand>
        <name>Ni(2+)</name>
        <dbReference type="ChEBI" id="CHEBI:49786"/>
    </ligand>
</feature>
<feature type="binding site" evidence="4">
    <location>
        <position position="76"/>
    </location>
    <ligand>
        <name>Zn(2+)</name>
        <dbReference type="ChEBI" id="CHEBI:29105"/>
    </ligand>
</feature>
<feature type="binding site" evidence="4">
    <location>
        <position position="89"/>
    </location>
    <ligand>
        <name>Zn(2+)</name>
        <dbReference type="ChEBI" id="CHEBI:29105"/>
    </ligand>
</feature>
<feature type="binding site" evidence="4">
    <location>
        <position position="73"/>
    </location>
    <ligand>
        <name>Zn(2+)</name>
        <dbReference type="ChEBI" id="CHEBI:29105"/>
    </ligand>
</feature>
<organism evidence="5 6">
    <name type="scientific">Parasutterella secunda</name>
    <dbReference type="NCBI Taxonomy" id="626947"/>
    <lineage>
        <taxon>Bacteria</taxon>
        <taxon>Pseudomonadati</taxon>
        <taxon>Pseudomonadota</taxon>
        <taxon>Betaproteobacteria</taxon>
        <taxon>Burkholderiales</taxon>
        <taxon>Sutterellaceae</taxon>
        <taxon>Parasutterella</taxon>
    </lineage>
</organism>
<evidence type="ECO:0000256" key="3">
    <source>
        <dbReference type="ARBA" id="ARBA00022833"/>
    </source>
</evidence>
<dbReference type="PIRSF" id="PIRSF004761">
    <property type="entry name" value="Hydrgn_mat_HypA"/>
    <property type="match status" value="1"/>
</dbReference>
<dbReference type="EMBL" id="JACJKX010000005">
    <property type="protein sequence ID" value="MBM6928398.1"/>
    <property type="molecule type" value="Genomic_DNA"/>
</dbReference>
<reference evidence="5 6" key="1">
    <citation type="journal article" date="2021" name="Sci. Rep.">
        <title>The distribution of antibiotic resistance genes in chicken gut microbiota commensals.</title>
        <authorList>
            <person name="Juricova H."/>
            <person name="Matiasovicova J."/>
            <person name="Kubasova T."/>
            <person name="Cejkova D."/>
            <person name="Rychlik I."/>
        </authorList>
    </citation>
    <scope>NUCLEOTIDE SEQUENCE [LARGE SCALE GENOMIC DNA]</scope>
    <source>
        <strain evidence="5 6">An562</strain>
    </source>
</reference>
<dbReference type="Pfam" id="PF01155">
    <property type="entry name" value="HypA"/>
    <property type="match status" value="1"/>
</dbReference>
<keyword evidence="1 4" id="KW-0533">Nickel</keyword>
<dbReference type="PANTHER" id="PTHR34535">
    <property type="entry name" value="HYDROGENASE MATURATION FACTOR HYPA"/>
    <property type="match status" value="1"/>
</dbReference>
<feature type="binding site" evidence="4">
    <location>
        <position position="92"/>
    </location>
    <ligand>
        <name>Zn(2+)</name>
        <dbReference type="ChEBI" id="CHEBI:29105"/>
    </ligand>
</feature>
<evidence type="ECO:0000256" key="1">
    <source>
        <dbReference type="ARBA" id="ARBA00022596"/>
    </source>
</evidence>
<evidence type="ECO:0000256" key="2">
    <source>
        <dbReference type="ARBA" id="ARBA00022723"/>
    </source>
</evidence>
<evidence type="ECO:0000256" key="4">
    <source>
        <dbReference type="HAMAP-Rule" id="MF_00213"/>
    </source>
</evidence>
<dbReference type="RefSeq" id="WP_205049996.1">
    <property type="nucleotide sequence ID" value="NZ_JACJKX010000005.1"/>
</dbReference>
<evidence type="ECO:0000313" key="5">
    <source>
        <dbReference type="EMBL" id="MBM6928398.1"/>
    </source>
</evidence>
<keyword evidence="3 4" id="KW-0862">Zinc</keyword>
<dbReference type="Gene3D" id="3.30.2320.80">
    <property type="match status" value="1"/>
</dbReference>
<evidence type="ECO:0000313" key="6">
    <source>
        <dbReference type="Proteomes" id="UP000777002"/>
    </source>
</evidence>
<sequence length="114" mass="12300">MHELSIAEGIIEIVQRTAQANHVNRVKSVRIAVGELAGVDIESLRFAWQSVTQNGCAQGAELVIDRPPGKAWCMDCSLEVPLKRYGEACPHCGGYHLTATGGTELKVIDIVADD</sequence>
<comment type="caution">
    <text evidence="5">The sequence shown here is derived from an EMBL/GenBank/DDBJ whole genome shotgun (WGS) entry which is preliminary data.</text>
</comment>
<dbReference type="InterPro" id="IPR000688">
    <property type="entry name" value="HypA/HybF"/>
</dbReference>
<name>A0ABS2GU61_9BURK</name>
<gene>
    <name evidence="4 5" type="primary">hypA</name>
    <name evidence="5" type="ORF">H5985_03840</name>
</gene>
<dbReference type="PANTHER" id="PTHR34535:SF3">
    <property type="entry name" value="HYDROGENASE MATURATION FACTOR HYPA"/>
    <property type="match status" value="1"/>
</dbReference>
<proteinExistence type="inferred from homology"/>
<comment type="function">
    <text evidence="4">Involved in the maturation of [NiFe] hydrogenases. Required for nickel insertion into the metal center of the hydrogenase.</text>
</comment>
<protein>
    <recommendedName>
        <fullName evidence="4">Hydrogenase maturation factor HypA</fullName>
    </recommendedName>
</protein>
<dbReference type="NCBIfam" id="TIGR00100">
    <property type="entry name" value="hypA"/>
    <property type="match status" value="1"/>
</dbReference>
<keyword evidence="2 4" id="KW-0479">Metal-binding</keyword>
<accession>A0ABS2GU61</accession>